<accession>A0A1T4PK40</accession>
<reference evidence="1 2" key="1">
    <citation type="submission" date="2017-02" db="EMBL/GenBank/DDBJ databases">
        <authorList>
            <person name="Peterson S.W."/>
        </authorList>
    </citation>
    <scope>NUCLEOTIDE SEQUENCE [LARGE SCALE GENOMIC DNA]</scope>
    <source>
        <strain evidence="1 2">DSM 45154</strain>
    </source>
</reference>
<dbReference type="STRING" id="1122192.SAMN02745673_01852"/>
<evidence type="ECO:0000313" key="1">
    <source>
        <dbReference type="EMBL" id="SJZ91809.1"/>
    </source>
</evidence>
<dbReference type="EMBL" id="FUWS01000004">
    <property type="protein sequence ID" value="SJZ91809.1"/>
    <property type="molecule type" value="Genomic_DNA"/>
</dbReference>
<gene>
    <name evidence="1" type="ORF">SAMN02745673_01852</name>
</gene>
<evidence type="ECO:0000313" key="2">
    <source>
        <dbReference type="Proteomes" id="UP000190637"/>
    </source>
</evidence>
<name>A0A1T4PK40_9ACTN</name>
<sequence>MDLCEPLPRVFLIGSRAGYNGTGFAHRPGRYGALRDVSPSEEHARITWDGAAAIGDDPKTTVDHAWRLRRASHGRGSLHDPVAVGPGGDLHPVAGAELGLDVGQVPFDRSQ</sequence>
<dbReference type="AlphaFoldDB" id="A0A1T4PK40"/>
<dbReference type="Proteomes" id="UP000190637">
    <property type="component" value="Unassembled WGS sequence"/>
</dbReference>
<organism evidence="1 2">
    <name type="scientific">Marinactinospora thermotolerans DSM 45154</name>
    <dbReference type="NCBI Taxonomy" id="1122192"/>
    <lineage>
        <taxon>Bacteria</taxon>
        <taxon>Bacillati</taxon>
        <taxon>Actinomycetota</taxon>
        <taxon>Actinomycetes</taxon>
        <taxon>Streptosporangiales</taxon>
        <taxon>Nocardiopsidaceae</taxon>
        <taxon>Marinactinospora</taxon>
    </lineage>
</organism>
<protein>
    <submittedName>
        <fullName evidence="1">Uncharacterized protein</fullName>
    </submittedName>
</protein>
<keyword evidence="2" id="KW-1185">Reference proteome</keyword>
<proteinExistence type="predicted"/>